<evidence type="ECO:0000313" key="2">
    <source>
        <dbReference type="Proteomes" id="UP001516400"/>
    </source>
</evidence>
<sequence>MSDVSFSDIYEDEYLEERQVGQLRRPRLFRYRTNPMDCFNDIQFKMRFRFDKNTVRFLLESFGTEPNLTLRFYGTGSI</sequence>
<proteinExistence type="predicted"/>
<reference evidence="1 2" key="1">
    <citation type="journal article" date="2021" name="BMC Biol.">
        <title>Horizontally acquired antibacterial genes associated with adaptive radiation of ladybird beetles.</title>
        <authorList>
            <person name="Li H.S."/>
            <person name="Tang X.F."/>
            <person name="Huang Y.H."/>
            <person name="Xu Z.Y."/>
            <person name="Chen M.L."/>
            <person name="Du X.Y."/>
            <person name="Qiu B.Y."/>
            <person name="Chen P.T."/>
            <person name="Zhang W."/>
            <person name="Slipinski A."/>
            <person name="Escalona H.E."/>
            <person name="Waterhouse R.M."/>
            <person name="Zwick A."/>
            <person name="Pang H."/>
        </authorList>
    </citation>
    <scope>NUCLEOTIDE SEQUENCE [LARGE SCALE GENOMIC DNA]</scope>
    <source>
        <strain evidence="1">SYSU2018</strain>
    </source>
</reference>
<gene>
    <name evidence="1" type="ORF">HHI36_013397</name>
</gene>
<protein>
    <submittedName>
        <fullName evidence="1">Uncharacterized protein</fullName>
    </submittedName>
</protein>
<dbReference type="Proteomes" id="UP001516400">
    <property type="component" value="Unassembled WGS sequence"/>
</dbReference>
<comment type="caution">
    <text evidence="1">The sequence shown here is derived from an EMBL/GenBank/DDBJ whole genome shotgun (WGS) entry which is preliminary data.</text>
</comment>
<name>A0ABD2NI39_9CUCU</name>
<dbReference type="AlphaFoldDB" id="A0ABD2NI39"/>
<dbReference type="EMBL" id="JABFTP020000103">
    <property type="protein sequence ID" value="KAL3278052.1"/>
    <property type="molecule type" value="Genomic_DNA"/>
</dbReference>
<accession>A0ABD2NI39</accession>
<organism evidence="1 2">
    <name type="scientific">Cryptolaemus montrouzieri</name>
    <dbReference type="NCBI Taxonomy" id="559131"/>
    <lineage>
        <taxon>Eukaryota</taxon>
        <taxon>Metazoa</taxon>
        <taxon>Ecdysozoa</taxon>
        <taxon>Arthropoda</taxon>
        <taxon>Hexapoda</taxon>
        <taxon>Insecta</taxon>
        <taxon>Pterygota</taxon>
        <taxon>Neoptera</taxon>
        <taxon>Endopterygota</taxon>
        <taxon>Coleoptera</taxon>
        <taxon>Polyphaga</taxon>
        <taxon>Cucujiformia</taxon>
        <taxon>Coccinelloidea</taxon>
        <taxon>Coccinellidae</taxon>
        <taxon>Scymninae</taxon>
        <taxon>Scymnini</taxon>
        <taxon>Cryptolaemus</taxon>
    </lineage>
</organism>
<keyword evidence="2" id="KW-1185">Reference proteome</keyword>
<evidence type="ECO:0000313" key="1">
    <source>
        <dbReference type="EMBL" id="KAL3278052.1"/>
    </source>
</evidence>